<sequence length="222" mass="24937">MPSRSRRKEKSTACPCKSLYSDSRQPYSCKSLYNDNTTILLMYEIVENFGMYAVVEKCLWKCSLCSSIDTAPNIGDYRDSLWLEKASRVCIQISKGVSRTLKFCSRSLLWLGISDLAQLSGGIFFDKSIIALLDVSFNRVLLLIDCGGKPHKALQSPVYVCLRKVDHLLRPGNILMMQATGEAEVEECKPIAADIQALLMDTCYELKKQGLSFRPFLELLGL</sequence>
<keyword evidence="2" id="KW-1185">Reference proteome</keyword>
<evidence type="ECO:0000313" key="1">
    <source>
        <dbReference type="EMBL" id="KAI5060534.1"/>
    </source>
</evidence>
<protein>
    <submittedName>
        <fullName evidence="1">Uncharacterized protein</fullName>
    </submittedName>
</protein>
<dbReference type="Proteomes" id="UP000886520">
    <property type="component" value="Chromosome 24"/>
</dbReference>
<name>A0A9D4Z441_ADICA</name>
<dbReference type="EMBL" id="JABFUD020000024">
    <property type="protein sequence ID" value="KAI5060534.1"/>
    <property type="molecule type" value="Genomic_DNA"/>
</dbReference>
<dbReference type="AlphaFoldDB" id="A0A9D4Z441"/>
<reference evidence="1" key="1">
    <citation type="submission" date="2021-01" db="EMBL/GenBank/DDBJ databases">
        <title>Adiantum capillus-veneris genome.</title>
        <authorList>
            <person name="Fang Y."/>
            <person name="Liao Q."/>
        </authorList>
    </citation>
    <scope>NUCLEOTIDE SEQUENCE</scope>
    <source>
        <strain evidence="1">H3</strain>
        <tissue evidence="1">Leaf</tissue>
    </source>
</reference>
<evidence type="ECO:0000313" key="2">
    <source>
        <dbReference type="Proteomes" id="UP000886520"/>
    </source>
</evidence>
<comment type="caution">
    <text evidence="1">The sequence shown here is derived from an EMBL/GenBank/DDBJ whole genome shotgun (WGS) entry which is preliminary data.</text>
</comment>
<proteinExistence type="predicted"/>
<accession>A0A9D4Z441</accession>
<gene>
    <name evidence="1" type="ORF">GOP47_0024954</name>
</gene>
<organism evidence="1 2">
    <name type="scientific">Adiantum capillus-veneris</name>
    <name type="common">Maidenhair fern</name>
    <dbReference type="NCBI Taxonomy" id="13818"/>
    <lineage>
        <taxon>Eukaryota</taxon>
        <taxon>Viridiplantae</taxon>
        <taxon>Streptophyta</taxon>
        <taxon>Embryophyta</taxon>
        <taxon>Tracheophyta</taxon>
        <taxon>Polypodiopsida</taxon>
        <taxon>Polypodiidae</taxon>
        <taxon>Polypodiales</taxon>
        <taxon>Pteridineae</taxon>
        <taxon>Pteridaceae</taxon>
        <taxon>Vittarioideae</taxon>
        <taxon>Adiantum</taxon>
    </lineage>
</organism>
<dbReference type="OrthoDB" id="6125419at2759"/>